<evidence type="ECO:0000313" key="3">
    <source>
        <dbReference type="Proteomes" id="UP000278807"/>
    </source>
</evidence>
<dbReference type="InterPro" id="IPR011009">
    <property type="entry name" value="Kinase-like_dom_sf"/>
</dbReference>
<reference evidence="2 3" key="2">
    <citation type="submission" date="2018-11" db="EMBL/GenBank/DDBJ databases">
        <authorList>
            <consortium name="Pathogen Informatics"/>
        </authorList>
    </citation>
    <scope>NUCLEOTIDE SEQUENCE [LARGE SCALE GENOMIC DNA]</scope>
</reference>
<evidence type="ECO:0000313" key="4">
    <source>
        <dbReference type="WBParaSite" id="HNAJ_0000567901-mRNA-1"/>
    </source>
</evidence>
<dbReference type="WBParaSite" id="HNAJ_0000567901-mRNA-1">
    <property type="protein sequence ID" value="HNAJ_0000567901-mRNA-1"/>
    <property type="gene ID" value="HNAJ_0000567901"/>
</dbReference>
<dbReference type="Proteomes" id="UP000278807">
    <property type="component" value="Unassembled WGS sequence"/>
</dbReference>
<accession>A0A0R3TF40</accession>
<protein>
    <submittedName>
        <fullName evidence="4">Protein kinase domain-containing protein</fullName>
    </submittedName>
</protein>
<dbReference type="EMBL" id="UZAE01005186">
    <property type="protein sequence ID" value="VDO01536.1"/>
    <property type="molecule type" value="Genomic_DNA"/>
</dbReference>
<dbReference type="GO" id="GO:0004672">
    <property type="term" value="F:protein kinase activity"/>
    <property type="evidence" value="ECO:0007669"/>
    <property type="project" value="InterPro"/>
</dbReference>
<sequence length="204" mass="24052">MITPQADVWTLGVLMTDLLGRKIRIGGAKSRSMLQRAVGGIWNIDRFSRLRGDLREFFTRTFTYSYVLRPNIPELQELAFFKYVNWDEVESLYYRPPFTGYQLKQISRKIELRFDPYNPSLLTSMYSKPMPQVVNGRLKYEYDQTGNPYVVAVEPEPSRFREIGFSTMQVTEYLEKFNFIHPTLNCYRFLLDGKTTVKYVEDDS</sequence>
<dbReference type="OrthoDB" id="2570713at2759"/>
<reference evidence="4" key="1">
    <citation type="submission" date="2017-02" db="UniProtKB">
        <authorList>
            <consortium name="WormBaseParasite"/>
        </authorList>
    </citation>
    <scope>IDENTIFICATION</scope>
</reference>
<proteinExistence type="predicted"/>
<dbReference type="GO" id="GO:0005524">
    <property type="term" value="F:ATP binding"/>
    <property type="evidence" value="ECO:0007669"/>
    <property type="project" value="InterPro"/>
</dbReference>
<evidence type="ECO:0000313" key="2">
    <source>
        <dbReference type="EMBL" id="VDO01536.1"/>
    </source>
</evidence>
<dbReference type="SUPFAM" id="SSF56112">
    <property type="entry name" value="Protein kinase-like (PK-like)"/>
    <property type="match status" value="1"/>
</dbReference>
<gene>
    <name evidence="2" type="ORF">HNAJ_LOCUS5676</name>
</gene>
<dbReference type="PROSITE" id="PS50011">
    <property type="entry name" value="PROTEIN_KINASE_DOM"/>
    <property type="match status" value="1"/>
</dbReference>
<dbReference type="AlphaFoldDB" id="A0A0R3TF40"/>
<feature type="domain" description="Protein kinase" evidence="1">
    <location>
        <begin position="1"/>
        <end position="81"/>
    </location>
</feature>
<dbReference type="Gene3D" id="1.10.510.10">
    <property type="entry name" value="Transferase(Phosphotransferase) domain 1"/>
    <property type="match status" value="1"/>
</dbReference>
<dbReference type="InterPro" id="IPR000719">
    <property type="entry name" value="Prot_kinase_dom"/>
</dbReference>
<name>A0A0R3TF40_RODNA</name>
<dbReference type="STRING" id="102285.A0A0R3TF40"/>
<organism evidence="4">
    <name type="scientific">Rodentolepis nana</name>
    <name type="common">Dwarf tapeworm</name>
    <name type="synonym">Hymenolepis nana</name>
    <dbReference type="NCBI Taxonomy" id="102285"/>
    <lineage>
        <taxon>Eukaryota</taxon>
        <taxon>Metazoa</taxon>
        <taxon>Spiralia</taxon>
        <taxon>Lophotrochozoa</taxon>
        <taxon>Platyhelminthes</taxon>
        <taxon>Cestoda</taxon>
        <taxon>Eucestoda</taxon>
        <taxon>Cyclophyllidea</taxon>
        <taxon>Hymenolepididae</taxon>
        <taxon>Rodentolepis</taxon>
    </lineage>
</organism>
<keyword evidence="3" id="KW-1185">Reference proteome</keyword>
<evidence type="ECO:0000259" key="1">
    <source>
        <dbReference type="PROSITE" id="PS50011"/>
    </source>
</evidence>